<dbReference type="PANTHER" id="PTHR42759:SF1">
    <property type="entry name" value="MAGNESIUM-CHELATASE SUBUNIT CHLD"/>
    <property type="match status" value="1"/>
</dbReference>
<dbReference type="GO" id="GO:0016887">
    <property type="term" value="F:ATP hydrolysis activity"/>
    <property type="evidence" value="ECO:0007669"/>
    <property type="project" value="InterPro"/>
</dbReference>
<dbReference type="EMBL" id="KJ094030">
    <property type="protein sequence ID" value="AHL19379.1"/>
    <property type="molecule type" value="Genomic_DNA"/>
</dbReference>
<dbReference type="RefSeq" id="YP_009044628.1">
    <property type="nucleotide sequence ID" value="NC_024383.1"/>
</dbReference>
<proteinExistence type="predicted"/>
<organism evidence="2 3">
    <name type="scientific">Listeria phage LP-083-2</name>
    <dbReference type="NCBI Taxonomy" id="1458855"/>
    <lineage>
        <taxon>Viruses</taxon>
        <taxon>Duplodnaviria</taxon>
        <taxon>Heunggongvirae</taxon>
        <taxon>Uroviricota</taxon>
        <taxon>Caudoviricetes</taxon>
        <taxon>Herelleviridae</taxon>
        <taxon>Jasinskavirinae</taxon>
        <taxon>Pecentumvirus</taxon>
        <taxon>Pecentumvirus LP0832</taxon>
    </lineage>
</organism>
<dbReference type="InterPro" id="IPR050764">
    <property type="entry name" value="CbbQ/NirQ/NorQ/GpvN"/>
</dbReference>
<reference evidence="2 3" key="1">
    <citation type="journal article" date="2014" name="Appl. Environ. Microbiol.">
        <title>Comparative genomic and morphological analysis of Listeria phages isolated from farm environments.</title>
        <authorList>
            <person name="Denes T."/>
            <person name="Vongkamjan K."/>
            <person name="Ackermann H.W."/>
            <person name="Moreno Switt A.I."/>
            <person name="Wiedmann M."/>
            <person name="den Bakker H.C."/>
        </authorList>
    </citation>
    <scope>NUCLEOTIDE SEQUENCE [LARGE SCALE GENOMIC DNA]</scope>
</reference>
<evidence type="ECO:0000313" key="3">
    <source>
        <dbReference type="Proteomes" id="UP000026997"/>
    </source>
</evidence>
<evidence type="ECO:0000313" key="2">
    <source>
        <dbReference type="EMBL" id="AHL19379.1"/>
    </source>
</evidence>
<feature type="domain" description="AAA+ ATPase" evidence="1">
    <location>
        <begin position="85"/>
        <end position="231"/>
    </location>
</feature>
<dbReference type="InterPro" id="IPR027417">
    <property type="entry name" value="P-loop_NTPase"/>
</dbReference>
<dbReference type="SMART" id="SM00382">
    <property type="entry name" value="AAA"/>
    <property type="match status" value="1"/>
</dbReference>
<dbReference type="OrthoDB" id="3584at10239"/>
<name>A0A059T6W5_9CAUD</name>
<dbReference type="InterPro" id="IPR003593">
    <property type="entry name" value="AAA+_ATPase"/>
</dbReference>
<evidence type="ECO:0000259" key="1">
    <source>
        <dbReference type="SMART" id="SM00382"/>
    </source>
</evidence>
<dbReference type="GO" id="GO:0005524">
    <property type="term" value="F:ATP binding"/>
    <property type="evidence" value="ECO:0007669"/>
    <property type="project" value="InterPro"/>
</dbReference>
<keyword evidence="3" id="KW-1185">Reference proteome</keyword>
<accession>A0A059T6W5</accession>
<dbReference type="PANTHER" id="PTHR42759">
    <property type="entry name" value="MOXR FAMILY PROTEIN"/>
    <property type="match status" value="1"/>
</dbReference>
<dbReference type="Pfam" id="PF07728">
    <property type="entry name" value="AAA_5"/>
    <property type="match status" value="1"/>
</dbReference>
<protein>
    <submittedName>
        <fullName evidence="2">AAA_5 domain-containing protein</fullName>
    </submittedName>
</protein>
<dbReference type="KEGG" id="vg:19735738"/>
<dbReference type="InterPro" id="IPR011704">
    <property type="entry name" value="ATPase_dyneun-rel_AAA"/>
</dbReference>
<dbReference type="CDD" id="cd00009">
    <property type="entry name" value="AAA"/>
    <property type="match status" value="1"/>
</dbReference>
<sequence length="338" mass="38079">MSIYESIEGLEQSIIEGLRTTLETEGKNIALDVIRKELEDSPFLRFFELSQGSPAGDVYQVDTTKIASNPTQHYETARVASIVSANVPVWLWGQAGTGKTSIAQSIAKMLDLEFYPMQKIMDEFELKGFVDANSRFVPTPLYEAMKNGGLLFIDEIDASVPEALILINTALANNFMRFADETVYAHKDFRVIVAGNTLGKGGNNSYARNKIDSATLDRFVPIEIGYDEKIELLITNGDRELVYFVALVRIEMARTKLDHVISYRALSHYKKFESFGADFLIENVLFKTLSLEDITSVARSLSRIIKKTDKDSKWKNNKVWKQLQTYLSNKGVVVDDTN</sequence>
<dbReference type="Proteomes" id="UP000026997">
    <property type="component" value="Segment"/>
</dbReference>
<dbReference type="SUPFAM" id="SSF52540">
    <property type="entry name" value="P-loop containing nucleoside triphosphate hydrolases"/>
    <property type="match status" value="1"/>
</dbReference>
<dbReference type="Gene3D" id="3.40.50.300">
    <property type="entry name" value="P-loop containing nucleotide triphosphate hydrolases"/>
    <property type="match status" value="1"/>
</dbReference>
<dbReference type="GeneID" id="19735738"/>
<gene>
    <name evidence="2" type="ORF">LP083-2_172</name>
</gene>